<dbReference type="GO" id="GO:0005737">
    <property type="term" value="C:cytoplasm"/>
    <property type="evidence" value="ECO:0007669"/>
    <property type="project" value="TreeGrafter"/>
</dbReference>
<dbReference type="Proteomes" id="UP000504628">
    <property type="component" value="Chromosome 14"/>
</dbReference>
<dbReference type="FunCoup" id="A0A7E6CZV3">
    <property type="interactions" value="16"/>
</dbReference>
<gene>
    <name evidence="5" type="primary">MROH9</name>
</gene>
<dbReference type="Gene3D" id="1.25.10.10">
    <property type="entry name" value="Leucine-rich Repeat Variant"/>
    <property type="match status" value="1"/>
</dbReference>
<dbReference type="InterPro" id="IPR048465">
    <property type="entry name" value="Maestro-like_HEAT"/>
</dbReference>
<sequence>MDGSLQHVAQRKTDAEEYTPSNYRKLWRRRVPSLLKEAGGVVAGGRAGRQQRSESLRIWNSVTIPQDGPLPLTSAPALHETLDAAGSPSLASIASEHVVKLALAALLAAENIWNYLAVVAAFFRDPEWASRFLGVILTGPPITNATLQPWLAEANSSEAFGWRGSIQAADNLPFPKNHEGLLSWITLFFLIQEHKADSLWDAYTSVISDQALILSINSSFVDPLLQFETQLKIIESSFKSVFTIPCLEEVKEMGNGNDDEDLQELYQSILNVYEDTLLILVSKDFYKLQILKEMIVWMSRDKLGQQGRILVIISRVLIFAAKKVKESASVDAPCLGVLAAELCLLCSHASRSITQPASMGMYHLLCIAKRQNGKVESSPSPTVTENLQCHLSHCCDIEFLLDVLKEDKTEVARSIGHMLLPSLLTDFVWSLLMRLAMPDRGMTKEAANMLRLTLEYHAHKVTMVSKIVELIYVQLSKNSNHVMKHAMLRVITLLTRTSPKKVIFQLMDYPVPADNTLALMWQAAGSEASVALPVLMTILLILRGKPGEMQESLADRRRFSLDATNMMPVAASQALCTLLPVPSYKKAVAQFFPQLLMALLFQVFYTCNMTLVIEKKLFFARDALRVLLYCSGLQEVDTALNRKNFWDQISQVLFHHHGVYLIATTLGEHNFPQFPETLHYLYKLSVEGPRRSEDSVITVIFLTELLNKFFKDPFPEEFLALFRKWINDSNPTVSKLSLQKIASMAPVINQVGNVCSLLLSILDAFLSKDQTVIIRALLTLRRLLNKLDKVTYSSLCTQIASSYCPLMDHSNGGIRSMAIRHFGELVRDMSQYRWMLNNAVFRALVPLILFLEDTETRVITACKHTLAICVSELRWPISNLLLDRCYSFELAVLSICNNLFISHGRYIVELLSDALGFLRNSQVYLRRASVILIGYLTTLGGHLLLRDDIEVILEGIDRVLDDEDPEIKALASKTHKLLKNVANKLTSSVIKQTSRRLFNFIYIKKFKPLYNYISPNDVTKKPCGDERNQEREDRPCA</sequence>
<dbReference type="InParanoid" id="A0A7E6CZV3"/>
<accession>A0A7E6CZV3</accession>
<proteinExistence type="predicted"/>
<evidence type="ECO:0000313" key="4">
    <source>
        <dbReference type="Proteomes" id="UP000504628"/>
    </source>
</evidence>
<dbReference type="Pfam" id="PF21047">
    <property type="entry name" value="HEAT_Maestro"/>
    <property type="match status" value="1"/>
</dbReference>
<dbReference type="OrthoDB" id="9448565at2759"/>
<evidence type="ECO:0000259" key="3">
    <source>
        <dbReference type="Pfam" id="PF23227"/>
    </source>
</evidence>
<organism evidence="4 5">
    <name type="scientific">Phyllostomus discolor</name>
    <name type="common">pale spear-nosed bat</name>
    <dbReference type="NCBI Taxonomy" id="89673"/>
    <lineage>
        <taxon>Eukaryota</taxon>
        <taxon>Metazoa</taxon>
        <taxon>Chordata</taxon>
        <taxon>Craniata</taxon>
        <taxon>Vertebrata</taxon>
        <taxon>Euteleostomi</taxon>
        <taxon>Mammalia</taxon>
        <taxon>Eutheria</taxon>
        <taxon>Laurasiatheria</taxon>
        <taxon>Chiroptera</taxon>
        <taxon>Yangochiroptera</taxon>
        <taxon>Phyllostomidae</taxon>
        <taxon>Phyllostominae</taxon>
        <taxon>Phyllostomus</taxon>
    </lineage>
</organism>
<dbReference type="InterPro" id="IPR045206">
    <property type="entry name" value="Maestro_heat-like_prot"/>
</dbReference>
<evidence type="ECO:0000259" key="2">
    <source>
        <dbReference type="Pfam" id="PF21047"/>
    </source>
</evidence>
<dbReference type="AlphaFoldDB" id="A0A7E6CZV3"/>
<dbReference type="KEGG" id="pdic:114512062"/>
<dbReference type="PANTHER" id="PTHR23120">
    <property type="entry name" value="MAESTRO-RELATED HEAT DOMAIN-CONTAINING"/>
    <property type="match status" value="1"/>
</dbReference>
<keyword evidence="4" id="KW-1185">Reference proteome</keyword>
<reference evidence="5" key="1">
    <citation type="submission" date="2025-08" db="UniProtKB">
        <authorList>
            <consortium name="RefSeq"/>
        </authorList>
    </citation>
    <scope>IDENTIFICATION</scope>
    <source>
        <tissue evidence="5">Muscle</tissue>
    </source>
</reference>
<feature type="domain" description="Maestro-like HEAT-repeats" evidence="2">
    <location>
        <begin position="308"/>
        <end position="535"/>
    </location>
</feature>
<dbReference type="InterPro" id="IPR011989">
    <property type="entry name" value="ARM-like"/>
</dbReference>
<name>A0A7E6CZV3_9CHIR</name>
<dbReference type="InterPro" id="IPR016024">
    <property type="entry name" value="ARM-type_fold"/>
</dbReference>
<dbReference type="Pfam" id="PF23227">
    <property type="entry name" value="HEAT_MROH2B_C"/>
    <property type="match status" value="1"/>
</dbReference>
<dbReference type="RefSeq" id="XP_035871654.1">
    <property type="nucleotide sequence ID" value="XM_036015761.1"/>
</dbReference>
<protein>
    <submittedName>
        <fullName evidence="5">Maestro heat-like repeat-containing protein family member 9</fullName>
    </submittedName>
</protein>
<keyword evidence="1" id="KW-0677">Repeat</keyword>
<dbReference type="PANTHER" id="PTHR23120:SF5">
    <property type="entry name" value="MAESTRO HEAT-LIKE REPEAT FAMILY MEMBER 9"/>
    <property type="match status" value="1"/>
</dbReference>
<dbReference type="InterPro" id="IPR055406">
    <property type="entry name" value="HEAT_Maestro"/>
</dbReference>
<dbReference type="SUPFAM" id="SSF48371">
    <property type="entry name" value="ARM repeat"/>
    <property type="match status" value="1"/>
</dbReference>
<evidence type="ECO:0000256" key="1">
    <source>
        <dbReference type="ARBA" id="ARBA00022737"/>
    </source>
</evidence>
<dbReference type="CTD" id="80133"/>
<feature type="domain" description="Maestro/Maestro-like HEAT-repeats" evidence="3">
    <location>
        <begin position="721"/>
        <end position="978"/>
    </location>
</feature>
<evidence type="ECO:0000313" key="5">
    <source>
        <dbReference type="RefSeq" id="XP_035871654.1"/>
    </source>
</evidence>
<dbReference type="GeneID" id="114512062"/>